<reference evidence="1" key="1">
    <citation type="journal article" date="2020" name="Nature">
        <title>Giant virus diversity and host interactions through global metagenomics.</title>
        <authorList>
            <person name="Schulz F."/>
            <person name="Roux S."/>
            <person name="Paez-Espino D."/>
            <person name="Jungbluth S."/>
            <person name="Walsh D.A."/>
            <person name="Denef V.J."/>
            <person name="McMahon K.D."/>
            <person name="Konstantinidis K.T."/>
            <person name="Eloe-Fadrosh E.A."/>
            <person name="Kyrpides N.C."/>
            <person name="Woyke T."/>
        </authorList>
    </citation>
    <scope>NUCLEOTIDE SEQUENCE</scope>
    <source>
        <strain evidence="1">GVMAG-M-3300018080-19</strain>
    </source>
</reference>
<organism evidence="1">
    <name type="scientific">viral metagenome</name>
    <dbReference type="NCBI Taxonomy" id="1070528"/>
    <lineage>
        <taxon>unclassified sequences</taxon>
        <taxon>metagenomes</taxon>
        <taxon>organismal metagenomes</taxon>
    </lineage>
</organism>
<proteinExistence type="predicted"/>
<dbReference type="AlphaFoldDB" id="A0A6C0BP18"/>
<dbReference type="EMBL" id="MN739209">
    <property type="protein sequence ID" value="QHS93790.1"/>
    <property type="molecule type" value="Genomic_DNA"/>
</dbReference>
<name>A0A6C0BP18_9ZZZZ</name>
<evidence type="ECO:0000313" key="1">
    <source>
        <dbReference type="EMBL" id="QHS93790.1"/>
    </source>
</evidence>
<accession>A0A6C0BP18</accession>
<protein>
    <submittedName>
        <fullName evidence="1">Uncharacterized protein</fullName>
    </submittedName>
</protein>
<sequence length="131" mass="15777">MLVLLFNIRGQQTWKKLEQRWNSDTTVNFQVTDLKCTWNWYEHTLEVWEPNNEEPTKLYEDLEHHIQESLKEKLPASEYKASVGLALRRLADLAKPQRIYHRRHLNAHYHQVHMQTLHLRNSGHIECILIN</sequence>